<comment type="caution">
    <text evidence="1">The sequence shown here is derived from an EMBL/GenBank/DDBJ whole genome shotgun (WGS) entry which is preliminary data.</text>
</comment>
<dbReference type="Proteomes" id="UP000789702">
    <property type="component" value="Unassembled WGS sequence"/>
</dbReference>
<name>A0ACA9MKZ6_9GLOM</name>
<protein>
    <submittedName>
        <fullName evidence="1">14874_t:CDS:1</fullName>
    </submittedName>
</protein>
<dbReference type="EMBL" id="CAJVPU010009243">
    <property type="protein sequence ID" value="CAG8592805.1"/>
    <property type="molecule type" value="Genomic_DNA"/>
</dbReference>
<evidence type="ECO:0000313" key="2">
    <source>
        <dbReference type="Proteomes" id="UP000789702"/>
    </source>
</evidence>
<keyword evidence="2" id="KW-1185">Reference proteome</keyword>
<gene>
    <name evidence="1" type="ORF">DHETER_LOCUS6931</name>
</gene>
<reference evidence="1" key="1">
    <citation type="submission" date="2021-06" db="EMBL/GenBank/DDBJ databases">
        <authorList>
            <person name="Kallberg Y."/>
            <person name="Tangrot J."/>
            <person name="Rosling A."/>
        </authorList>
    </citation>
    <scope>NUCLEOTIDE SEQUENCE</scope>
    <source>
        <strain evidence="1">IL203A</strain>
    </source>
</reference>
<accession>A0ACA9MKZ6</accession>
<proteinExistence type="predicted"/>
<evidence type="ECO:0000313" key="1">
    <source>
        <dbReference type="EMBL" id="CAG8592805.1"/>
    </source>
</evidence>
<sequence>ISEIKYLAINLDLGTYYALFETQAKYEFTPYLKPIQPQLIIDVAKETTPKPKSIRKN</sequence>
<organism evidence="1 2">
    <name type="scientific">Dentiscutata heterogama</name>
    <dbReference type="NCBI Taxonomy" id="1316150"/>
    <lineage>
        <taxon>Eukaryota</taxon>
        <taxon>Fungi</taxon>
        <taxon>Fungi incertae sedis</taxon>
        <taxon>Mucoromycota</taxon>
        <taxon>Glomeromycotina</taxon>
        <taxon>Glomeromycetes</taxon>
        <taxon>Diversisporales</taxon>
        <taxon>Gigasporaceae</taxon>
        <taxon>Dentiscutata</taxon>
    </lineage>
</organism>
<feature type="non-terminal residue" evidence="1">
    <location>
        <position position="1"/>
    </location>
</feature>